<feature type="region of interest" description="Disordered" evidence="1">
    <location>
        <begin position="32"/>
        <end position="71"/>
    </location>
</feature>
<gene>
    <name evidence="2" type="ORF">NCTC13063_00381</name>
</gene>
<reference evidence="2 3" key="1">
    <citation type="submission" date="2018-06" db="EMBL/GenBank/DDBJ databases">
        <authorList>
            <consortium name="Pathogen Informatics"/>
            <person name="Doyle S."/>
        </authorList>
    </citation>
    <scope>NUCLEOTIDE SEQUENCE [LARGE SCALE GENOMIC DNA]</scope>
    <source>
        <strain evidence="2 3">NCTC13063</strain>
    </source>
</reference>
<comment type="caution">
    <text evidence="2">The sequence shown here is derived from an EMBL/GenBank/DDBJ whole genome shotgun (WGS) entry which is preliminary data.</text>
</comment>
<accession>A0AAQ1ZHQ1</accession>
<protein>
    <submittedName>
        <fullName evidence="2">Uncharacterized protein</fullName>
    </submittedName>
</protein>
<feature type="compositionally biased region" description="Acidic residues" evidence="1">
    <location>
        <begin position="61"/>
        <end position="71"/>
    </location>
</feature>
<dbReference type="AlphaFoldDB" id="A0AAQ1ZHQ1"/>
<dbReference type="RefSeq" id="WP_004346149.1">
    <property type="nucleotide sequence ID" value="NZ_CALLWX010000024.1"/>
</dbReference>
<organism evidence="2 3">
    <name type="scientific">Segatella buccae</name>
    <dbReference type="NCBI Taxonomy" id="28126"/>
    <lineage>
        <taxon>Bacteria</taxon>
        <taxon>Pseudomonadati</taxon>
        <taxon>Bacteroidota</taxon>
        <taxon>Bacteroidia</taxon>
        <taxon>Bacteroidales</taxon>
        <taxon>Prevotellaceae</taxon>
        <taxon>Segatella</taxon>
    </lineage>
</organism>
<evidence type="ECO:0000313" key="2">
    <source>
        <dbReference type="EMBL" id="SUB79124.1"/>
    </source>
</evidence>
<name>A0AAQ1ZHQ1_9BACT</name>
<sequence length="71" mass="8164">MTKEQNILAAYMKPKIETIHVFMDSMLLEKSYPGDHHKGNHKSGPSEESSEGAKSSFFFRDDEDEALDWED</sequence>
<evidence type="ECO:0000256" key="1">
    <source>
        <dbReference type="SAM" id="MobiDB-lite"/>
    </source>
</evidence>
<dbReference type="EMBL" id="UGTJ01000001">
    <property type="protein sequence ID" value="SUB79124.1"/>
    <property type="molecule type" value="Genomic_DNA"/>
</dbReference>
<dbReference type="Proteomes" id="UP000255283">
    <property type="component" value="Unassembled WGS sequence"/>
</dbReference>
<proteinExistence type="predicted"/>
<dbReference type="GeneID" id="93536763"/>
<evidence type="ECO:0000313" key="3">
    <source>
        <dbReference type="Proteomes" id="UP000255283"/>
    </source>
</evidence>